<evidence type="ECO:0000256" key="18">
    <source>
        <dbReference type="ARBA" id="ARBA00048086"/>
    </source>
</evidence>
<dbReference type="InterPro" id="IPR002575">
    <property type="entry name" value="Aminoglycoside_PTrfase"/>
</dbReference>
<dbReference type="Gene3D" id="2.40.110.10">
    <property type="entry name" value="Butyryl-CoA Dehydrogenase, subunit A, domain 2"/>
    <property type="match status" value="1"/>
</dbReference>
<keyword evidence="13" id="KW-0576">Peroxisome</keyword>
<comment type="catalytic activity">
    <reaction evidence="20">
        <text>hexacosanoyl-CoA + oxidized [electron-transfer flavoprotein] + H(+) = (2E)-hexacosenoyl-CoA + reduced [electron-transfer flavoprotein]</text>
        <dbReference type="Rhea" id="RHEA:48216"/>
        <dbReference type="Rhea" id="RHEA-COMP:10685"/>
        <dbReference type="Rhea" id="RHEA-COMP:10686"/>
        <dbReference type="ChEBI" id="CHEBI:15378"/>
        <dbReference type="ChEBI" id="CHEBI:57692"/>
        <dbReference type="ChEBI" id="CHEBI:58307"/>
        <dbReference type="ChEBI" id="CHEBI:64868"/>
        <dbReference type="ChEBI" id="CHEBI:74281"/>
    </reaction>
    <physiologicalReaction direction="left-to-right" evidence="20">
        <dbReference type="Rhea" id="RHEA:48217"/>
    </physiologicalReaction>
</comment>
<sequence length="809" mass="89752">MAIINPENLNMEELTTPVREKHKFNVGSLQRYLSFEMQLSNNETFTVRQYSAGQSNPTFLIQTPTKGFVLRKRPPGQLLPGAHKVDREYRVQRALFSAGFPVPQPLLHCTDVEVIGTEFYVMEHVRGRIFRDVRLPGVSPAERAALYVAAVEVLARMHSLDLASLGLEGFGRGPGYCRRQVSTWTKQYSATAHRDIPVMNELSDWLLKNLPETDDEVTLVHGDFRLDNLIFHPTEARVIAVLDWELSTTGNPFIDLAYFLMLHYWPAEFSIDSQLGSVKGVEGVPAVEDLVSIYCRCRGIPCTLPKLNFYLALSVFKIAAIAQGIYARHLLGNASAPNAAQFGQCVEPAAQIGLQLAKRPLTGPTRDRLFVQTAKGQAVLQQVKDFMRQYVLPAQEAVAEYYTKHAQSPQRWDTPKVIEDLKVKAKQAGLWNLFLPSVSGLTQLDYAFIAEETGRCLFAPEVFNCQAPDTGNMEVLHMFGSEEQKKKWLEPLLRGEIRSCFCMTEPDVASSDATNMECTLRRDKNSYIINGKKWWSSGAGNPQCKVALVMCRSHSEDVGSRSAEARHGQHSVVLVPMDTAGVKLIRPLTVFGQDDAIHGGHFEVHFEDVRVPVSSIILGEGRGFEIAQGRLGPGRLHHCMRAVGLAELALELLCQRAASRHTFGKKLYQHEVVAHWIAECRLSIEQTRLLTLCAAHALDTLGSQAARKQIALIKVAAARMACKVVDCSIQVHGGAGLSGDFPLAQMYAYARTLRIADGPDENGERLCNTLHDLLGRLSVAQTEQHGFCDVPPPGGQTPKHLFQFVPLTA</sequence>
<evidence type="ECO:0000256" key="3">
    <source>
        <dbReference type="ARBA" id="ARBA00004325"/>
    </source>
</evidence>
<evidence type="ECO:0000256" key="13">
    <source>
        <dbReference type="ARBA" id="ARBA00023140"/>
    </source>
</evidence>
<dbReference type="GO" id="GO:0033539">
    <property type="term" value="P:fatty acid beta-oxidation using acyl-CoA dehydrogenase"/>
    <property type="evidence" value="ECO:0007669"/>
    <property type="project" value="TreeGrafter"/>
</dbReference>
<evidence type="ECO:0000256" key="19">
    <source>
        <dbReference type="ARBA" id="ARBA00048395"/>
    </source>
</evidence>
<keyword evidence="27" id="KW-1185">Reference proteome</keyword>
<comment type="caution">
    <text evidence="26">The sequence shown here is derived from an EMBL/GenBank/DDBJ whole genome shotgun (WGS) entry which is preliminary data.</text>
</comment>
<keyword evidence="7" id="KW-0285">Flavoprotein</keyword>
<evidence type="ECO:0000259" key="22">
    <source>
        <dbReference type="Pfam" id="PF00441"/>
    </source>
</evidence>
<evidence type="ECO:0000256" key="14">
    <source>
        <dbReference type="ARBA" id="ARBA00040622"/>
    </source>
</evidence>
<comment type="similarity">
    <text evidence="5">Belongs to the acyl-CoA dehydrogenase family.</text>
</comment>
<dbReference type="FunFam" id="2.40.110.10:FF:000002">
    <property type="entry name" value="Acyl-CoA dehydrogenase fadE12"/>
    <property type="match status" value="1"/>
</dbReference>
<dbReference type="InterPro" id="IPR009075">
    <property type="entry name" value="AcylCo_DH/oxidase_C"/>
</dbReference>
<dbReference type="InterPro" id="IPR011009">
    <property type="entry name" value="Kinase-like_dom_sf"/>
</dbReference>
<dbReference type="SUPFAM" id="SSF56645">
    <property type="entry name" value="Acyl-CoA dehydrogenase NM domain-like"/>
    <property type="match status" value="1"/>
</dbReference>
<evidence type="ECO:0000256" key="7">
    <source>
        <dbReference type="ARBA" id="ARBA00022630"/>
    </source>
</evidence>
<keyword evidence="10" id="KW-0560">Oxidoreductase</keyword>
<comment type="catalytic activity">
    <reaction evidence="21">
        <text>eicosanoyl-CoA + oxidized [electron-transfer flavoprotein] + H(+) = (2E)-eicosenoyl-CoA + reduced [electron-transfer flavoprotein]</text>
        <dbReference type="Rhea" id="RHEA:47236"/>
        <dbReference type="Rhea" id="RHEA-COMP:10685"/>
        <dbReference type="Rhea" id="RHEA-COMP:10686"/>
        <dbReference type="ChEBI" id="CHEBI:15378"/>
        <dbReference type="ChEBI" id="CHEBI:57380"/>
        <dbReference type="ChEBI" id="CHEBI:57692"/>
        <dbReference type="ChEBI" id="CHEBI:58307"/>
        <dbReference type="ChEBI" id="CHEBI:74691"/>
    </reaction>
    <physiologicalReaction direction="left-to-right" evidence="21">
        <dbReference type="Rhea" id="RHEA:47237"/>
    </physiologicalReaction>
</comment>
<dbReference type="Proteomes" id="UP000677803">
    <property type="component" value="Unassembled WGS sequence"/>
</dbReference>
<evidence type="ECO:0000256" key="2">
    <source>
        <dbReference type="ARBA" id="ARBA00004275"/>
    </source>
</evidence>
<dbReference type="OrthoDB" id="434771at2759"/>
<evidence type="ECO:0000256" key="11">
    <source>
        <dbReference type="ARBA" id="ARBA00023098"/>
    </source>
</evidence>
<name>A0A8S4ATT8_9TELE</name>
<comment type="subcellular location">
    <subcellularLocation>
        <location evidence="3">Mitochondrion membrane</location>
    </subcellularLocation>
    <subcellularLocation>
        <location evidence="2">Peroxisome</location>
    </subcellularLocation>
</comment>
<dbReference type="Gene3D" id="1.10.540.10">
    <property type="entry name" value="Acyl-CoA dehydrogenase/oxidase, N-terminal domain"/>
    <property type="match status" value="1"/>
</dbReference>
<feature type="domain" description="Acyl-CoA dehydrogenase/oxidase C-terminal" evidence="22">
    <location>
        <begin position="621"/>
        <end position="761"/>
    </location>
</feature>
<comment type="catalytic activity">
    <reaction evidence="19">
        <text>tricosanoyl-CoA + oxidized [electron-transfer flavoprotein] + H(+) = (2E)-tricosenoyl-CoA + reduced [electron-transfer flavoprotein]</text>
        <dbReference type="Rhea" id="RHEA:48220"/>
        <dbReference type="Rhea" id="RHEA-COMP:10685"/>
        <dbReference type="Rhea" id="RHEA-COMP:10686"/>
        <dbReference type="ChEBI" id="CHEBI:15378"/>
        <dbReference type="ChEBI" id="CHEBI:57692"/>
        <dbReference type="ChEBI" id="CHEBI:58307"/>
        <dbReference type="ChEBI" id="CHEBI:90118"/>
        <dbReference type="ChEBI" id="CHEBI:90119"/>
    </reaction>
    <physiologicalReaction direction="left-to-right" evidence="19">
        <dbReference type="Rhea" id="RHEA:48221"/>
    </physiologicalReaction>
</comment>
<dbReference type="SUPFAM" id="SSF56112">
    <property type="entry name" value="Protein kinase-like (PK-like)"/>
    <property type="match status" value="1"/>
</dbReference>
<dbReference type="InterPro" id="IPR036250">
    <property type="entry name" value="AcylCo_DH-like_C"/>
</dbReference>
<accession>A0A8S4ATT8</accession>
<evidence type="ECO:0000313" key="27">
    <source>
        <dbReference type="Proteomes" id="UP000677803"/>
    </source>
</evidence>
<evidence type="ECO:0000256" key="16">
    <source>
        <dbReference type="ARBA" id="ARBA00047443"/>
    </source>
</evidence>
<evidence type="ECO:0000256" key="8">
    <source>
        <dbReference type="ARBA" id="ARBA00022827"/>
    </source>
</evidence>
<dbReference type="Pfam" id="PF01636">
    <property type="entry name" value="APH"/>
    <property type="match status" value="1"/>
</dbReference>
<feature type="domain" description="Acyl-CoA dehydrogenase/oxidase N-terminal" evidence="25">
    <location>
        <begin position="378"/>
        <end position="496"/>
    </location>
</feature>
<dbReference type="Gene3D" id="3.90.1200.10">
    <property type="match status" value="1"/>
</dbReference>
<dbReference type="EMBL" id="CAJRST010006668">
    <property type="protein sequence ID" value="CAG5896026.1"/>
    <property type="molecule type" value="Genomic_DNA"/>
</dbReference>
<dbReference type="Pfam" id="PF02771">
    <property type="entry name" value="Acyl-CoA_dh_N"/>
    <property type="match status" value="1"/>
</dbReference>
<dbReference type="InterPro" id="IPR006091">
    <property type="entry name" value="Acyl-CoA_Oxase/DH_mid-dom"/>
</dbReference>
<dbReference type="PANTHER" id="PTHR48083">
    <property type="entry name" value="MEDIUM-CHAIN SPECIFIC ACYL-COA DEHYDROGENASE, MITOCHONDRIAL-RELATED"/>
    <property type="match status" value="1"/>
</dbReference>
<evidence type="ECO:0000256" key="6">
    <source>
        <dbReference type="ARBA" id="ARBA00011738"/>
    </source>
</evidence>
<gene>
    <name evidence="26" type="ORF">MMEN_LOCUS7068</name>
</gene>
<dbReference type="InterPro" id="IPR041726">
    <property type="entry name" value="ACAD10_11_N"/>
</dbReference>
<dbReference type="InterPro" id="IPR050741">
    <property type="entry name" value="Acyl-CoA_dehydrogenase"/>
</dbReference>
<evidence type="ECO:0000256" key="20">
    <source>
        <dbReference type="ARBA" id="ARBA00048399"/>
    </source>
</evidence>
<dbReference type="AlphaFoldDB" id="A0A8S4ATT8"/>
<reference evidence="26" key="1">
    <citation type="submission" date="2021-05" db="EMBL/GenBank/DDBJ databases">
        <authorList>
            <person name="Tigano A."/>
        </authorList>
    </citation>
    <scope>NUCLEOTIDE SEQUENCE</scope>
</reference>
<evidence type="ECO:0000256" key="17">
    <source>
        <dbReference type="ARBA" id="ARBA00048020"/>
    </source>
</evidence>
<evidence type="ECO:0000259" key="23">
    <source>
        <dbReference type="Pfam" id="PF01636"/>
    </source>
</evidence>
<dbReference type="SUPFAM" id="SSF47203">
    <property type="entry name" value="Acyl-CoA dehydrogenase C-terminal domain-like"/>
    <property type="match status" value="1"/>
</dbReference>
<proteinExistence type="inferred from homology"/>
<dbReference type="GO" id="GO:0003995">
    <property type="term" value="F:acyl-CoA dehydrogenase activity"/>
    <property type="evidence" value="ECO:0007669"/>
    <property type="project" value="TreeGrafter"/>
</dbReference>
<evidence type="ECO:0000259" key="25">
    <source>
        <dbReference type="Pfam" id="PF02771"/>
    </source>
</evidence>
<dbReference type="InterPro" id="IPR013786">
    <property type="entry name" value="AcylCoA_DH/ox_N"/>
</dbReference>
<feature type="non-terminal residue" evidence="26">
    <location>
        <position position="1"/>
    </location>
</feature>
<keyword evidence="9" id="KW-0276">Fatty acid metabolism</keyword>
<feature type="domain" description="Aminoglycoside phosphotransferase" evidence="23">
    <location>
        <begin position="46"/>
        <end position="270"/>
    </location>
</feature>
<dbReference type="GO" id="GO:0005777">
    <property type="term" value="C:peroxisome"/>
    <property type="evidence" value="ECO:0007669"/>
    <property type="project" value="UniProtKB-SubCell"/>
</dbReference>
<dbReference type="Pfam" id="PF00441">
    <property type="entry name" value="Acyl-CoA_dh_1"/>
    <property type="match status" value="1"/>
</dbReference>
<comment type="cofactor">
    <cofactor evidence="1">
        <name>FAD</name>
        <dbReference type="ChEBI" id="CHEBI:57692"/>
    </cofactor>
</comment>
<dbReference type="Gene3D" id="1.20.140.10">
    <property type="entry name" value="Butyryl-CoA Dehydrogenase, subunit A, domain 3"/>
    <property type="match status" value="1"/>
</dbReference>
<comment type="catalytic activity">
    <reaction evidence="18">
        <text>tetracosanoyl-CoA + oxidized [electron-transfer flavoprotein] + H(+) = (2E)-tetracosenoyl-CoA + reduced [electron-transfer flavoprotein]</text>
        <dbReference type="Rhea" id="RHEA:47232"/>
        <dbReference type="Rhea" id="RHEA-COMP:10685"/>
        <dbReference type="Rhea" id="RHEA-COMP:10686"/>
        <dbReference type="ChEBI" id="CHEBI:15378"/>
        <dbReference type="ChEBI" id="CHEBI:57692"/>
        <dbReference type="ChEBI" id="CHEBI:58307"/>
        <dbReference type="ChEBI" id="CHEBI:65052"/>
        <dbReference type="ChEBI" id="CHEBI:74693"/>
    </reaction>
    <physiologicalReaction direction="left-to-right" evidence="18">
        <dbReference type="Rhea" id="RHEA:47233"/>
    </physiologicalReaction>
</comment>
<dbReference type="InterPro" id="IPR046373">
    <property type="entry name" value="Acyl-CoA_Oxase/DH_mid-dom_sf"/>
</dbReference>
<comment type="catalytic activity">
    <reaction evidence="17">
        <text>docosanoyl-CoA + oxidized [electron-transfer flavoprotein] + H(+) = (2E)-docosenoyl-CoA + reduced [electron-transfer flavoprotein]</text>
        <dbReference type="Rhea" id="RHEA:47228"/>
        <dbReference type="Rhea" id="RHEA-COMP:10685"/>
        <dbReference type="Rhea" id="RHEA-COMP:10686"/>
        <dbReference type="ChEBI" id="CHEBI:15378"/>
        <dbReference type="ChEBI" id="CHEBI:57692"/>
        <dbReference type="ChEBI" id="CHEBI:58307"/>
        <dbReference type="ChEBI" id="CHEBI:65059"/>
        <dbReference type="ChEBI" id="CHEBI:74692"/>
    </reaction>
    <physiologicalReaction direction="left-to-right" evidence="17">
        <dbReference type="Rhea" id="RHEA:47229"/>
    </physiologicalReaction>
</comment>
<evidence type="ECO:0000256" key="5">
    <source>
        <dbReference type="ARBA" id="ARBA00009347"/>
    </source>
</evidence>
<comment type="subunit">
    <text evidence="6">Homodimer.</text>
</comment>
<keyword evidence="11" id="KW-0443">Lipid metabolism</keyword>
<comment type="pathway">
    <text evidence="4">Lipid metabolism; fatty acid beta-oxidation.</text>
</comment>
<evidence type="ECO:0000256" key="4">
    <source>
        <dbReference type="ARBA" id="ARBA00005005"/>
    </source>
</evidence>
<evidence type="ECO:0000259" key="24">
    <source>
        <dbReference type="Pfam" id="PF02770"/>
    </source>
</evidence>
<dbReference type="InterPro" id="IPR009100">
    <property type="entry name" value="AcylCoA_DH/oxidase_NM_dom_sf"/>
</dbReference>
<protein>
    <recommendedName>
        <fullName evidence="14">Acyl-CoA dehydrogenase family member 11</fullName>
    </recommendedName>
</protein>
<dbReference type="CDD" id="cd05154">
    <property type="entry name" value="ACAD10_11_N-like"/>
    <property type="match status" value="1"/>
</dbReference>
<evidence type="ECO:0000256" key="15">
    <source>
        <dbReference type="ARBA" id="ARBA00046026"/>
    </source>
</evidence>
<dbReference type="InterPro" id="IPR037069">
    <property type="entry name" value="AcylCoA_DH/ox_N_sf"/>
</dbReference>
<dbReference type="GO" id="GO:0050660">
    <property type="term" value="F:flavin adenine dinucleotide binding"/>
    <property type="evidence" value="ECO:0007669"/>
    <property type="project" value="InterPro"/>
</dbReference>
<keyword evidence="8" id="KW-0274">FAD</keyword>
<evidence type="ECO:0000256" key="1">
    <source>
        <dbReference type="ARBA" id="ARBA00001974"/>
    </source>
</evidence>
<evidence type="ECO:0000256" key="9">
    <source>
        <dbReference type="ARBA" id="ARBA00022832"/>
    </source>
</evidence>
<dbReference type="PANTHER" id="PTHR48083:SF13">
    <property type="entry name" value="ACYL-COA DEHYDROGENASE FAMILY MEMBER 11"/>
    <property type="match status" value="1"/>
</dbReference>
<evidence type="ECO:0000256" key="12">
    <source>
        <dbReference type="ARBA" id="ARBA00023136"/>
    </source>
</evidence>
<comment type="function">
    <text evidence="15">Acyl-CoA dehydrogenase, that exhibits maximal activity towards saturated C22-CoA. Probably participates in beta-oxydation and energy production but could also play a role in the metabolism of specific fatty acids to control fatty acids composition of cellular lipids in brain.</text>
</comment>
<keyword evidence="12" id="KW-0472">Membrane</keyword>
<evidence type="ECO:0000313" key="26">
    <source>
        <dbReference type="EMBL" id="CAG5896026.1"/>
    </source>
</evidence>
<feature type="domain" description="Acyl-CoA oxidase/dehydrogenase middle" evidence="24">
    <location>
        <begin position="500"/>
        <end position="609"/>
    </location>
</feature>
<dbReference type="Gene3D" id="3.30.200.20">
    <property type="entry name" value="Phosphorylase Kinase, domain 1"/>
    <property type="match status" value="1"/>
</dbReference>
<organism evidence="26 27">
    <name type="scientific">Menidia menidia</name>
    <name type="common">Atlantic silverside</name>
    <dbReference type="NCBI Taxonomy" id="238744"/>
    <lineage>
        <taxon>Eukaryota</taxon>
        <taxon>Metazoa</taxon>
        <taxon>Chordata</taxon>
        <taxon>Craniata</taxon>
        <taxon>Vertebrata</taxon>
        <taxon>Euteleostomi</taxon>
        <taxon>Actinopterygii</taxon>
        <taxon>Neopterygii</taxon>
        <taxon>Teleostei</taxon>
        <taxon>Neoteleostei</taxon>
        <taxon>Acanthomorphata</taxon>
        <taxon>Ovalentaria</taxon>
        <taxon>Atherinomorphae</taxon>
        <taxon>Atheriniformes</taxon>
        <taxon>Atherinopsidae</taxon>
        <taxon>Menidiinae</taxon>
        <taxon>Menidia</taxon>
    </lineage>
</organism>
<evidence type="ECO:0000256" key="10">
    <source>
        <dbReference type="ARBA" id="ARBA00023002"/>
    </source>
</evidence>
<dbReference type="Pfam" id="PF02770">
    <property type="entry name" value="Acyl-CoA_dh_M"/>
    <property type="match status" value="1"/>
</dbReference>
<dbReference type="GO" id="GO:0031966">
    <property type="term" value="C:mitochondrial membrane"/>
    <property type="evidence" value="ECO:0007669"/>
    <property type="project" value="UniProtKB-SubCell"/>
</dbReference>
<comment type="catalytic activity">
    <reaction evidence="16">
        <text>a 2,3-saturated acyl-CoA + oxidized [electron-transfer flavoprotein] + H(+) = a (2E)-enoyl-CoA + reduced [electron-transfer flavoprotein]</text>
        <dbReference type="Rhea" id="RHEA:44704"/>
        <dbReference type="Rhea" id="RHEA-COMP:10685"/>
        <dbReference type="Rhea" id="RHEA-COMP:10686"/>
        <dbReference type="ChEBI" id="CHEBI:15378"/>
        <dbReference type="ChEBI" id="CHEBI:57692"/>
        <dbReference type="ChEBI" id="CHEBI:58307"/>
        <dbReference type="ChEBI" id="CHEBI:58856"/>
        <dbReference type="ChEBI" id="CHEBI:65111"/>
    </reaction>
    <physiologicalReaction direction="left-to-right" evidence="16">
        <dbReference type="Rhea" id="RHEA:44705"/>
    </physiologicalReaction>
</comment>
<evidence type="ECO:0000256" key="21">
    <source>
        <dbReference type="ARBA" id="ARBA00049140"/>
    </source>
</evidence>